<keyword evidence="2" id="KW-1185">Reference proteome</keyword>
<dbReference type="AlphaFoldDB" id="A0A3M7Q2L4"/>
<comment type="caution">
    <text evidence="1">The sequence shown here is derived from an EMBL/GenBank/DDBJ whole genome shotgun (WGS) entry which is preliminary data.</text>
</comment>
<accession>A0A3M7Q2L4</accession>
<gene>
    <name evidence="1" type="ORF">BpHYR1_021290</name>
</gene>
<dbReference type="EMBL" id="REGN01007629">
    <property type="protein sequence ID" value="RNA05696.1"/>
    <property type="molecule type" value="Genomic_DNA"/>
</dbReference>
<sequence>MTKITKSVVDFFGLPRFLGKSTVASTVACTVASVTYSFAMTESLEGSCSTTACSGLDSFSEFSFAVLHLLGLYQALCPLH</sequence>
<protein>
    <submittedName>
        <fullName evidence="1">Uncharacterized protein</fullName>
    </submittedName>
</protein>
<reference evidence="1 2" key="1">
    <citation type="journal article" date="2018" name="Sci. Rep.">
        <title>Genomic signatures of local adaptation to the degree of environmental predictability in rotifers.</title>
        <authorList>
            <person name="Franch-Gras L."/>
            <person name="Hahn C."/>
            <person name="Garcia-Roger E.M."/>
            <person name="Carmona M.J."/>
            <person name="Serra M."/>
            <person name="Gomez A."/>
        </authorList>
    </citation>
    <scope>NUCLEOTIDE SEQUENCE [LARGE SCALE GENOMIC DNA]</scope>
    <source>
        <strain evidence="1">HYR1</strain>
    </source>
</reference>
<evidence type="ECO:0000313" key="1">
    <source>
        <dbReference type="EMBL" id="RNA05696.1"/>
    </source>
</evidence>
<proteinExistence type="predicted"/>
<dbReference type="Proteomes" id="UP000276133">
    <property type="component" value="Unassembled WGS sequence"/>
</dbReference>
<evidence type="ECO:0000313" key="2">
    <source>
        <dbReference type="Proteomes" id="UP000276133"/>
    </source>
</evidence>
<organism evidence="1 2">
    <name type="scientific">Brachionus plicatilis</name>
    <name type="common">Marine rotifer</name>
    <name type="synonym">Brachionus muelleri</name>
    <dbReference type="NCBI Taxonomy" id="10195"/>
    <lineage>
        <taxon>Eukaryota</taxon>
        <taxon>Metazoa</taxon>
        <taxon>Spiralia</taxon>
        <taxon>Gnathifera</taxon>
        <taxon>Rotifera</taxon>
        <taxon>Eurotatoria</taxon>
        <taxon>Monogononta</taxon>
        <taxon>Pseudotrocha</taxon>
        <taxon>Ploima</taxon>
        <taxon>Brachionidae</taxon>
        <taxon>Brachionus</taxon>
    </lineage>
</organism>
<name>A0A3M7Q2L4_BRAPC</name>